<dbReference type="CDD" id="cd11579">
    <property type="entry name" value="Glyco_tran_WbsX"/>
    <property type="match status" value="1"/>
</dbReference>
<dbReference type="PANTHER" id="PTHR41244:SF1">
    <property type="entry name" value="GLYCOSYLTRANSFERASE"/>
    <property type="match status" value="1"/>
</dbReference>
<accession>A0A1Z4BM21</accession>
<dbReference type="Gene3D" id="3.20.20.80">
    <property type="entry name" value="Glycosidases"/>
    <property type="match status" value="1"/>
</dbReference>
<dbReference type="Pfam" id="PF14307">
    <property type="entry name" value="Glyco_tran_WbsX"/>
    <property type="match status" value="1"/>
</dbReference>
<protein>
    <recommendedName>
        <fullName evidence="3">Glycosyl transferase</fullName>
    </recommendedName>
</protein>
<dbReference type="RefSeq" id="WP_088593474.1">
    <property type="nucleotide sequence ID" value="NZ_CP022022.1"/>
</dbReference>
<dbReference type="AlphaFoldDB" id="A0A1Z4BM21"/>
<organism evidence="1 2">
    <name type="scientific">Capnocytophaga endodontalis</name>
    <dbReference type="NCBI Taxonomy" id="2708117"/>
    <lineage>
        <taxon>Bacteria</taxon>
        <taxon>Pseudomonadati</taxon>
        <taxon>Bacteroidota</taxon>
        <taxon>Flavobacteriia</taxon>
        <taxon>Flavobacteriales</taxon>
        <taxon>Flavobacteriaceae</taxon>
        <taxon>Capnocytophaga</taxon>
    </lineage>
</organism>
<dbReference type="InterPro" id="IPR032719">
    <property type="entry name" value="WbsX"/>
</dbReference>
<dbReference type="KEGG" id="capn:CBG49_03975"/>
<dbReference type="EMBL" id="CP022022">
    <property type="protein sequence ID" value="ASF42310.1"/>
    <property type="molecule type" value="Genomic_DNA"/>
</dbReference>
<dbReference type="PANTHER" id="PTHR41244">
    <property type="entry name" value="RHAMNAN SYNTHESIS F"/>
    <property type="match status" value="1"/>
</dbReference>
<name>A0A1Z4BM21_9FLAO</name>
<proteinExistence type="predicted"/>
<sequence length="368" mass="44587">MKYIAFYFPQFHSIEENNQWWGHQFTDWELVQAAQQYTEEQRQPRIPLNNNYYDLTEAEVIAWQTQLAKKYGLAGFNFYHYWFDGKLLLGKPMELFLANPNNNLNFCITWANETWTKQWIGSSEILMEQKHLNDKDLWQQHFDYLLPFFKDPRYITIDQKPVFCIYRPELNKHQTQWMNFFNQKARENGFEGIYFIGMKSYDLDREDEVYSSFQAKMLFQPRYLFNKKFFQRKSWVSAIEKKLRRLPEKMQFWIGRLKFKMEKSQKVDYVAFGEALLALAQQTQDKTYQSIIVDWDNTPRYKNRSKFFVNATPANFEHFLKELSLIEAAKGNEFVFINAWNEWSEGAYLEPDTTYEYQYLDVIKKLSE</sequence>
<evidence type="ECO:0008006" key="3">
    <source>
        <dbReference type="Google" id="ProtNLM"/>
    </source>
</evidence>
<keyword evidence="2" id="KW-1185">Reference proteome</keyword>
<evidence type="ECO:0000313" key="2">
    <source>
        <dbReference type="Proteomes" id="UP000197007"/>
    </source>
</evidence>
<gene>
    <name evidence="1" type="ORF">CBG49_03975</name>
</gene>
<evidence type="ECO:0000313" key="1">
    <source>
        <dbReference type="EMBL" id="ASF42310.1"/>
    </source>
</evidence>
<dbReference type="Proteomes" id="UP000197007">
    <property type="component" value="Chromosome"/>
</dbReference>
<reference evidence="2" key="1">
    <citation type="submission" date="2017-06" db="EMBL/GenBank/DDBJ databases">
        <title>Complete genome sequence of Capnocytophaga sp. KCOM 1579 (=ChDC OS43) isolated from a human refractory periapical abscess lesion.</title>
        <authorList>
            <person name="Kook J.-K."/>
            <person name="Park S.-N."/>
            <person name="Lim Y.K."/>
            <person name="Roh H."/>
        </authorList>
    </citation>
    <scope>NUCLEOTIDE SEQUENCE [LARGE SCALE GENOMIC DNA]</scope>
    <source>
        <strain evidence="2">ChDC OS43</strain>
    </source>
</reference>